<name>A0ABD1RRS8_9LAMI</name>
<dbReference type="AlphaFoldDB" id="A0ABD1RRS8"/>
<dbReference type="EMBL" id="JBFOLK010000008">
    <property type="protein sequence ID" value="KAL2491132.1"/>
    <property type="molecule type" value="Genomic_DNA"/>
</dbReference>
<keyword evidence="2" id="KW-1185">Reference proteome</keyword>
<reference evidence="2" key="1">
    <citation type="submission" date="2024-07" db="EMBL/GenBank/DDBJ databases">
        <title>Two chromosome-level genome assemblies of Korean endemic species Abeliophyllum distichum and Forsythia ovata (Oleaceae).</title>
        <authorList>
            <person name="Jang H."/>
        </authorList>
    </citation>
    <scope>NUCLEOTIDE SEQUENCE [LARGE SCALE GENOMIC DNA]</scope>
</reference>
<comment type="caution">
    <text evidence="1">The sequence shown here is derived from an EMBL/GenBank/DDBJ whole genome shotgun (WGS) entry which is preliminary data.</text>
</comment>
<evidence type="ECO:0000313" key="1">
    <source>
        <dbReference type="EMBL" id="KAL2491132.1"/>
    </source>
</evidence>
<organism evidence="1 2">
    <name type="scientific">Abeliophyllum distichum</name>
    <dbReference type="NCBI Taxonomy" id="126358"/>
    <lineage>
        <taxon>Eukaryota</taxon>
        <taxon>Viridiplantae</taxon>
        <taxon>Streptophyta</taxon>
        <taxon>Embryophyta</taxon>
        <taxon>Tracheophyta</taxon>
        <taxon>Spermatophyta</taxon>
        <taxon>Magnoliopsida</taxon>
        <taxon>eudicotyledons</taxon>
        <taxon>Gunneridae</taxon>
        <taxon>Pentapetalae</taxon>
        <taxon>asterids</taxon>
        <taxon>lamiids</taxon>
        <taxon>Lamiales</taxon>
        <taxon>Oleaceae</taxon>
        <taxon>Forsythieae</taxon>
        <taxon>Abeliophyllum</taxon>
    </lineage>
</organism>
<sequence>MPHKNSDKEPASQRVQSVIERYEEQQNTPGTEGHNQNRYELMTELSPRTMRALLGELTQDVVGQVSLQNVHDMEKFIQNENVHYDNMAKQLSTLNELMNKLVDQICQPHLPSIGNHFHAITIVGHNSPVLTPNQGIELPFMPSTSNAVGGGMTRPNNRPQTIPPSNQPIGVPYDPNMVLRNQIAEIMQDQMAFGMRPFIRPTYRKPYPDWIDQVYPWPRGYKVPEFSLFTGLDEVSTLEHIGRFILQCGELTDYHKMRLFPSSLTGIAFSWFINLSANSVQTWQQ</sequence>
<evidence type="ECO:0000313" key="2">
    <source>
        <dbReference type="Proteomes" id="UP001604336"/>
    </source>
</evidence>
<gene>
    <name evidence="1" type="ORF">Adt_26760</name>
</gene>
<protein>
    <submittedName>
        <fullName evidence="1">Retrotransposon gag protein</fullName>
    </submittedName>
</protein>
<accession>A0ABD1RRS8</accession>
<dbReference type="Proteomes" id="UP001604336">
    <property type="component" value="Unassembled WGS sequence"/>
</dbReference>
<proteinExistence type="predicted"/>